<comment type="caution">
    <text evidence="1">The sequence shown here is derived from an EMBL/GenBank/DDBJ whole genome shotgun (WGS) entry which is preliminary data.</text>
</comment>
<organism evidence="1 2">
    <name type="scientific">Paractinoplanes deccanensis</name>
    <dbReference type="NCBI Taxonomy" id="113561"/>
    <lineage>
        <taxon>Bacteria</taxon>
        <taxon>Bacillati</taxon>
        <taxon>Actinomycetota</taxon>
        <taxon>Actinomycetes</taxon>
        <taxon>Micromonosporales</taxon>
        <taxon>Micromonosporaceae</taxon>
        <taxon>Paractinoplanes</taxon>
    </lineage>
</organism>
<keyword evidence="2" id="KW-1185">Reference proteome</keyword>
<evidence type="ECO:0000313" key="2">
    <source>
        <dbReference type="Proteomes" id="UP000609879"/>
    </source>
</evidence>
<protein>
    <submittedName>
        <fullName evidence="1">Uncharacterized protein</fullName>
    </submittedName>
</protein>
<dbReference type="EMBL" id="BOMI01000118">
    <property type="protein sequence ID" value="GID77386.1"/>
    <property type="molecule type" value="Genomic_DNA"/>
</dbReference>
<name>A0ABQ3YBN3_9ACTN</name>
<dbReference type="RefSeq" id="WP_203771295.1">
    <property type="nucleotide sequence ID" value="NZ_BAAABO010000002.1"/>
</dbReference>
<proteinExistence type="predicted"/>
<sequence>MEETFNPWTVVNVVFHHLAESGLHPTLGGADPGAPAAALLRALGIEPAAEGDRQVGERSRAHLAELRAAVLGDPPDSM</sequence>
<accession>A0ABQ3YBN3</accession>
<evidence type="ECO:0000313" key="1">
    <source>
        <dbReference type="EMBL" id="GID77386.1"/>
    </source>
</evidence>
<reference evidence="1 2" key="1">
    <citation type="submission" date="2021-01" db="EMBL/GenBank/DDBJ databases">
        <title>Whole genome shotgun sequence of Actinoplanes deccanensis NBRC 13994.</title>
        <authorList>
            <person name="Komaki H."/>
            <person name="Tamura T."/>
        </authorList>
    </citation>
    <scope>NUCLEOTIDE SEQUENCE [LARGE SCALE GENOMIC DNA]</scope>
    <source>
        <strain evidence="1 2">NBRC 13994</strain>
    </source>
</reference>
<dbReference type="Proteomes" id="UP000609879">
    <property type="component" value="Unassembled WGS sequence"/>
</dbReference>
<gene>
    <name evidence="1" type="ORF">Ade02nite_60270</name>
</gene>